<feature type="transmembrane region" description="Helical" evidence="7">
    <location>
        <begin position="356"/>
        <end position="375"/>
    </location>
</feature>
<evidence type="ECO:0000256" key="4">
    <source>
        <dbReference type="ARBA" id="ARBA00022989"/>
    </source>
</evidence>
<keyword evidence="4 7" id="KW-1133">Transmembrane helix</keyword>
<dbReference type="Pfam" id="PF07690">
    <property type="entry name" value="MFS_1"/>
    <property type="match status" value="1"/>
</dbReference>
<feature type="transmembrane region" description="Helical" evidence="7">
    <location>
        <begin position="321"/>
        <end position="344"/>
    </location>
</feature>
<dbReference type="InterPro" id="IPR011701">
    <property type="entry name" value="MFS"/>
</dbReference>
<dbReference type="SUPFAM" id="SSF103473">
    <property type="entry name" value="MFS general substrate transporter"/>
    <property type="match status" value="1"/>
</dbReference>
<evidence type="ECO:0000313" key="9">
    <source>
        <dbReference type="EMBL" id="SMF97039.1"/>
    </source>
</evidence>
<proteinExistence type="inferred from homology"/>
<evidence type="ECO:0000313" key="10">
    <source>
        <dbReference type="Proteomes" id="UP000192923"/>
    </source>
</evidence>
<reference evidence="9 10" key="1">
    <citation type="submission" date="2016-12" db="EMBL/GenBank/DDBJ databases">
        <authorList>
            <person name="Song W.-J."/>
            <person name="Kurnit D.M."/>
        </authorList>
    </citation>
    <scope>NUCLEOTIDE SEQUENCE [LARGE SCALE GENOMIC DNA]</scope>
    <source>
        <strain evidence="9 10">175</strain>
    </source>
</reference>
<feature type="transmembrane region" description="Helical" evidence="7">
    <location>
        <begin position="12"/>
        <end position="32"/>
    </location>
</feature>
<comment type="subcellular location">
    <subcellularLocation>
        <location evidence="1">Membrane</location>
        <topology evidence="1">Multi-pass membrane protein</topology>
    </subcellularLocation>
</comment>
<dbReference type="InterPro" id="IPR044772">
    <property type="entry name" value="NO3_transporter"/>
</dbReference>
<keyword evidence="3 7" id="KW-0812">Transmembrane</keyword>
<accession>A0A1Y6D266</accession>
<evidence type="ECO:0000256" key="3">
    <source>
        <dbReference type="ARBA" id="ARBA00022692"/>
    </source>
</evidence>
<dbReference type="InterPro" id="IPR020846">
    <property type="entry name" value="MFS_dom"/>
</dbReference>
<dbReference type="RefSeq" id="WP_085215867.1">
    <property type="nucleotide sequence ID" value="NZ_FXAM01000001.1"/>
</dbReference>
<feature type="transmembrane region" description="Helical" evidence="7">
    <location>
        <begin position="79"/>
        <end position="100"/>
    </location>
</feature>
<dbReference type="Proteomes" id="UP000192923">
    <property type="component" value="Unassembled WGS sequence"/>
</dbReference>
<feature type="transmembrane region" description="Helical" evidence="7">
    <location>
        <begin position="106"/>
        <end position="125"/>
    </location>
</feature>
<dbReference type="AlphaFoldDB" id="A0A1Y6D266"/>
<feature type="transmembrane region" description="Helical" evidence="7">
    <location>
        <begin position="274"/>
        <end position="293"/>
    </location>
</feature>
<dbReference type="OrthoDB" id="9771451at2"/>
<dbReference type="GO" id="GO:0016020">
    <property type="term" value="C:membrane"/>
    <property type="evidence" value="ECO:0007669"/>
    <property type="project" value="UniProtKB-SubCell"/>
</dbReference>
<dbReference type="InterPro" id="IPR036259">
    <property type="entry name" value="MFS_trans_sf"/>
</dbReference>
<gene>
    <name evidence="9" type="ORF">SAMN02949497_4455</name>
</gene>
<feature type="transmembrane region" description="Helical" evidence="7">
    <location>
        <begin position="239"/>
        <end position="262"/>
    </location>
</feature>
<evidence type="ECO:0000259" key="8">
    <source>
        <dbReference type="PROSITE" id="PS50850"/>
    </source>
</evidence>
<feature type="transmembrane region" description="Helical" evidence="7">
    <location>
        <begin position="52"/>
        <end position="72"/>
    </location>
</feature>
<feature type="domain" description="Major facilitator superfamily (MFS) profile" evidence="8">
    <location>
        <begin position="13"/>
        <end position="414"/>
    </location>
</feature>
<comment type="similarity">
    <text evidence="2">Belongs to the major facilitator superfamily. Nitrate/nitrite porter (TC 2.A.1.8) family.</text>
</comment>
<dbReference type="PANTHER" id="PTHR23515">
    <property type="entry name" value="HIGH-AFFINITY NITRATE TRANSPORTER 2.3"/>
    <property type="match status" value="1"/>
</dbReference>
<keyword evidence="5" id="KW-0534">Nitrate assimilation</keyword>
<name>A0A1Y6D266_9GAMM</name>
<dbReference type="GO" id="GO:0042128">
    <property type="term" value="P:nitrate assimilation"/>
    <property type="evidence" value="ECO:0007669"/>
    <property type="project" value="UniProtKB-KW"/>
</dbReference>
<evidence type="ECO:0000256" key="1">
    <source>
        <dbReference type="ARBA" id="ARBA00004141"/>
    </source>
</evidence>
<feature type="transmembrane region" description="Helical" evidence="7">
    <location>
        <begin position="166"/>
        <end position="187"/>
    </location>
</feature>
<organism evidence="9 10">
    <name type="scientific">Methylomagnum ishizawai</name>
    <dbReference type="NCBI Taxonomy" id="1760988"/>
    <lineage>
        <taxon>Bacteria</taxon>
        <taxon>Pseudomonadati</taxon>
        <taxon>Pseudomonadota</taxon>
        <taxon>Gammaproteobacteria</taxon>
        <taxon>Methylococcales</taxon>
        <taxon>Methylococcaceae</taxon>
        <taxon>Methylomagnum</taxon>
    </lineage>
</organism>
<keyword evidence="6 7" id="KW-0472">Membrane</keyword>
<feature type="transmembrane region" description="Helical" evidence="7">
    <location>
        <begin position="212"/>
        <end position="233"/>
    </location>
</feature>
<evidence type="ECO:0000256" key="7">
    <source>
        <dbReference type="SAM" id="Phobius"/>
    </source>
</evidence>
<feature type="transmembrane region" description="Helical" evidence="7">
    <location>
        <begin position="387"/>
        <end position="409"/>
    </location>
</feature>
<sequence>MNLKEFKQAGHWPTLLSAFLYFDVSFMVWVMLGPLSLYISKDLGIPVGEKFTLVAIPILSGAVFRIVLGSLADHLGAKLTGILAQVLVIAGMAYVFLFGLGSKLEVELLGGLLGVAGASFAVALPQASRWYPPKFQGIVMGIAGAGNMGVVLDSMIVPVLAEKFGWQAVFGFLMIPLLVVLLIYAILVKDAPDKRAPVTVANYAAVLKDSDCWWFMFFYSITFGGFVGLGNALPLYFTSWYHVSGVAAGLMAAIVVFAGSMFRPLGGYLADRLGGIKVLQVLFVLVALCYLAISFMPEGPAAPSTSTEAKVAGWGFLELPAMAWGAVAIFFVGTLSLGMGNGSVFQLVPLRFRKEIGVVTGLVGCAGGVGGFFLAKTLGWSWEMQHGFALGFSVFALLPLFGLGGLLLVKRRWRTTWGAVAEARV</sequence>
<dbReference type="CDD" id="cd17341">
    <property type="entry name" value="MFS_NRT2_like"/>
    <property type="match status" value="1"/>
</dbReference>
<protein>
    <submittedName>
        <fullName evidence="9">MFS transporter, NNP family, nitrate/nitrite transporter</fullName>
    </submittedName>
</protein>
<evidence type="ECO:0000256" key="6">
    <source>
        <dbReference type="ARBA" id="ARBA00023136"/>
    </source>
</evidence>
<evidence type="ECO:0000256" key="2">
    <source>
        <dbReference type="ARBA" id="ARBA00008432"/>
    </source>
</evidence>
<dbReference type="Gene3D" id="1.20.1250.20">
    <property type="entry name" value="MFS general substrate transporter like domains"/>
    <property type="match status" value="1"/>
</dbReference>
<keyword evidence="10" id="KW-1185">Reference proteome</keyword>
<dbReference type="GO" id="GO:0015112">
    <property type="term" value="F:nitrate transmembrane transporter activity"/>
    <property type="evidence" value="ECO:0007669"/>
    <property type="project" value="InterPro"/>
</dbReference>
<dbReference type="STRING" id="1760988.SAMN02949497_4455"/>
<dbReference type="PROSITE" id="PS50850">
    <property type="entry name" value="MFS"/>
    <property type="match status" value="1"/>
</dbReference>
<dbReference type="EMBL" id="FXAM01000001">
    <property type="protein sequence ID" value="SMF97039.1"/>
    <property type="molecule type" value="Genomic_DNA"/>
</dbReference>
<evidence type="ECO:0000256" key="5">
    <source>
        <dbReference type="ARBA" id="ARBA00023063"/>
    </source>
</evidence>